<dbReference type="NCBIfam" id="NF038083">
    <property type="entry name" value="CU044_5270_fam"/>
    <property type="match status" value="1"/>
</dbReference>
<dbReference type="InterPro" id="IPR047789">
    <property type="entry name" value="CU044_5270-like"/>
</dbReference>
<organism evidence="2 3">
    <name type="scientific">Marinactinospora thermotolerans DSM 45154</name>
    <dbReference type="NCBI Taxonomy" id="1122192"/>
    <lineage>
        <taxon>Bacteria</taxon>
        <taxon>Bacillati</taxon>
        <taxon>Actinomycetota</taxon>
        <taxon>Actinomycetes</taxon>
        <taxon>Streptosporangiales</taxon>
        <taxon>Nocardiopsidaceae</taxon>
        <taxon>Marinactinospora</taxon>
    </lineage>
</organism>
<sequence>MSSLPPVPGRADDSGALPLPEVPAERDLPPGHHLAHRELLLEAIRADRRATARRRGRRHLPRPFLLPVAASVALAVAVGLAVPGADEPDLVPATVVPVAEGDPSGAPALLDDIALAAAGDEVRVEPDQFVYVESLVSSLQVVVDTDTSPYTTQIHSDRPRLRQVWTSPDGRRGLLVEEGEEPAEGLPLEGTGDADLQDPSHDFLTTLPTDPEALLEMVYADGRGAGGNADQRAFSTIGGLLAETLPPPDLGAALYRAAARIPGVVVVEEAEDLTGRAGVAVARTDEASGERVEWIFDPASFAYLGERTVQTRETREGVPAGTVTSSVAVLSRTVVEDLRALPDERAPR</sequence>
<accession>A0A1T4Q6C0</accession>
<proteinExistence type="predicted"/>
<dbReference type="AlphaFoldDB" id="A0A1T4Q6C0"/>
<evidence type="ECO:0000313" key="3">
    <source>
        <dbReference type="Proteomes" id="UP000190637"/>
    </source>
</evidence>
<reference evidence="2 3" key="1">
    <citation type="submission" date="2017-02" db="EMBL/GenBank/DDBJ databases">
        <authorList>
            <person name="Peterson S.W."/>
        </authorList>
    </citation>
    <scope>NUCLEOTIDE SEQUENCE [LARGE SCALE GENOMIC DNA]</scope>
    <source>
        <strain evidence="2 3">DSM 45154</strain>
    </source>
</reference>
<gene>
    <name evidence="2" type="ORF">SAMN02745673_02056</name>
</gene>
<dbReference type="RefSeq" id="WP_078761406.1">
    <property type="nucleotide sequence ID" value="NZ_FUWS01000005.1"/>
</dbReference>
<dbReference type="Proteomes" id="UP000190637">
    <property type="component" value="Unassembled WGS sequence"/>
</dbReference>
<evidence type="ECO:0000313" key="2">
    <source>
        <dbReference type="EMBL" id="SJZ99071.1"/>
    </source>
</evidence>
<dbReference type="EMBL" id="FUWS01000005">
    <property type="protein sequence ID" value="SJZ99071.1"/>
    <property type="molecule type" value="Genomic_DNA"/>
</dbReference>
<feature type="region of interest" description="Disordered" evidence="1">
    <location>
        <begin position="1"/>
        <end position="30"/>
    </location>
</feature>
<protein>
    <recommendedName>
        <fullName evidence="4">CU044_5270 family protein</fullName>
    </recommendedName>
</protein>
<name>A0A1T4Q6C0_9ACTN</name>
<keyword evidence="3" id="KW-1185">Reference proteome</keyword>
<dbReference type="STRING" id="1122192.SAMN02745673_02056"/>
<evidence type="ECO:0008006" key="4">
    <source>
        <dbReference type="Google" id="ProtNLM"/>
    </source>
</evidence>
<dbReference type="OrthoDB" id="3387554at2"/>
<evidence type="ECO:0000256" key="1">
    <source>
        <dbReference type="SAM" id="MobiDB-lite"/>
    </source>
</evidence>